<name>X1AG02_9ZZZZ</name>
<gene>
    <name evidence="1" type="ORF">S01H4_09785</name>
</gene>
<accession>X1AG02</accession>
<proteinExistence type="predicted"/>
<evidence type="ECO:0000313" key="1">
    <source>
        <dbReference type="EMBL" id="GAG58976.1"/>
    </source>
</evidence>
<organism evidence="1">
    <name type="scientific">marine sediment metagenome</name>
    <dbReference type="NCBI Taxonomy" id="412755"/>
    <lineage>
        <taxon>unclassified sequences</taxon>
        <taxon>metagenomes</taxon>
        <taxon>ecological metagenomes</taxon>
    </lineage>
</organism>
<reference evidence="1" key="1">
    <citation type="journal article" date="2014" name="Front. Microbiol.">
        <title>High frequency of phylogenetically diverse reductive dehalogenase-homologous genes in deep subseafloor sedimentary metagenomes.</title>
        <authorList>
            <person name="Kawai M."/>
            <person name="Futagami T."/>
            <person name="Toyoda A."/>
            <person name="Takaki Y."/>
            <person name="Nishi S."/>
            <person name="Hori S."/>
            <person name="Arai W."/>
            <person name="Tsubouchi T."/>
            <person name="Morono Y."/>
            <person name="Uchiyama I."/>
            <person name="Ito T."/>
            <person name="Fujiyama A."/>
            <person name="Inagaki F."/>
            <person name="Takami H."/>
        </authorList>
    </citation>
    <scope>NUCLEOTIDE SEQUENCE</scope>
    <source>
        <strain evidence="1">Expedition CK06-06</strain>
    </source>
</reference>
<comment type="caution">
    <text evidence="1">The sequence shown here is derived from an EMBL/GenBank/DDBJ whole genome shotgun (WGS) entry which is preliminary data.</text>
</comment>
<dbReference type="AlphaFoldDB" id="X1AG02"/>
<sequence>MTETVRDSVSDMARGDDPWIWEERLSETEEEWTPRDRVRSLVEAGIRKDVPRPSVQSRKGALSEG</sequence>
<protein>
    <submittedName>
        <fullName evidence="1">Uncharacterized protein</fullName>
    </submittedName>
</protein>
<dbReference type="EMBL" id="BART01003609">
    <property type="protein sequence ID" value="GAG58976.1"/>
    <property type="molecule type" value="Genomic_DNA"/>
</dbReference>